<evidence type="ECO:0000313" key="2">
    <source>
        <dbReference type="Proteomes" id="UP000601768"/>
    </source>
</evidence>
<dbReference type="EMBL" id="JACNEP010000010">
    <property type="protein sequence ID" value="MBC3766748.1"/>
    <property type="molecule type" value="Genomic_DNA"/>
</dbReference>
<dbReference type="AlphaFoldDB" id="A0A8J6M2U7"/>
<keyword evidence="2" id="KW-1185">Reference proteome</keyword>
<name>A0A8J6M2U7_9ALTE</name>
<proteinExistence type="predicted"/>
<dbReference type="Proteomes" id="UP000601768">
    <property type="component" value="Unassembled WGS sequence"/>
</dbReference>
<dbReference type="RefSeq" id="WP_186507274.1">
    <property type="nucleotide sequence ID" value="NZ_JACNEP010000010.1"/>
</dbReference>
<reference evidence="1" key="1">
    <citation type="journal article" date="2018" name="Int. J. Syst. Evol. Microbiol.">
        <title>Neptunicella marina gen. nov., sp. nov., isolated from surface seawater.</title>
        <authorList>
            <person name="Liu X."/>
            <person name="Lai Q."/>
            <person name="Du Y."/>
            <person name="Zhang X."/>
            <person name="Liu Z."/>
            <person name="Sun F."/>
            <person name="Shao Z."/>
        </authorList>
    </citation>
    <scope>NUCLEOTIDE SEQUENCE</scope>
    <source>
        <strain evidence="1">S27-2</strain>
    </source>
</reference>
<comment type="caution">
    <text evidence="1">The sequence shown here is derived from an EMBL/GenBank/DDBJ whole genome shotgun (WGS) entry which is preliminary data.</text>
</comment>
<protein>
    <submittedName>
        <fullName evidence="1">Uncharacterized protein</fullName>
    </submittedName>
</protein>
<gene>
    <name evidence="1" type="ORF">H8B19_12735</name>
</gene>
<sequence length="558" mass="64675">MFFNFPSVVMRYFGITTLLWVLPVSAKTMDVIYNDVLSHPSPYIPAQCYTKPEVSENHTVNPCYACHTMSKRPNMLNDIDVQLNYVFPTSVLKNPWKNLFKDRSKLIADISDEQILTYVRQDNYFDEQGNIRLKKRLKDDIRYFDANNNNSWDGYVPDSYFNFDNQGFDRTPNGDYTGWRSYAYYPLPGSFMPTNGSTDDVSIRLAPAFQQNEQGQFDLSIYKINMAIVEAMIMEQDVAIDPIDENILGVDLDKNGVLGTAKQVKYDWAPLEKRFMSYVGKAKVEQQHGNVHMAAKLFPEGTEFLHSVRYLDIDNNGQVKMAPRMKELRYAKKHSWMTYYQWEVIVNAEIKERHDFPDRTKTVLGNAEEGVNVAQGWNYQGFIEDYQGELRPQTYEEQITCTGCHGGTGVMIDSNISFYRKLPHSSFQRGWYHWQQKPMQGVPEPKRESDGEYEYSYYLKHNPTGDEFRANDEVKAKFFNENGQPREEMFNKLHQDIAVLMLPTKQRALDLNKVYKTIVEEQSFKLGKAPLLSPADQVVFKEVTLNQETGIKEPLSAF</sequence>
<organism evidence="1 2">
    <name type="scientific">Neptunicella marina</name>
    <dbReference type="NCBI Taxonomy" id="2125989"/>
    <lineage>
        <taxon>Bacteria</taxon>
        <taxon>Pseudomonadati</taxon>
        <taxon>Pseudomonadota</taxon>
        <taxon>Gammaproteobacteria</taxon>
        <taxon>Alteromonadales</taxon>
        <taxon>Alteromonadaceae</taxon>
        <taxon>Neptunicella</taxon>
    </lineage>
</organism>
<accession>A0A8J6M2U7</accession>
<reference evidence="1" key="2">
    <citation type="submission" date="2020-08" db="EMBL/GenBank/DDBJ databases">
        <authorList>
            <person name="Lai Q."/>
        </authorList>
    </citation>
    <scope>NUCLEOTIDE SEQUENCE</scope>
    <source>
        <strain evidence="1">S27-2</strain>
    </source>
</reference>
<evidence type="ECO:0000313" key="1">
    <source>
        <dbReference type="EMBL" id="MBC3766748.1"/>
    </source>
</evidence>